<dbReference type="AlphaFoldDB" id="K0TDG7"/>
<evidence type="ECO:0000313" key="4">
    <source>
        <dbReference type="Proteomes" id="UP000266841"/>
    </source>
</evidence>
<dbReference type="SUPFAM" id="SSF50156">
    <property type="entry name" value="PDZ domain-like"/>
    <property type="match status" value="1"/>
</dbReference>
<protein>
    <recommendedName>
        <fullName evidence="2">PDZ domain-containing protein</fullName>
    </recommendedName>
</protein>
<keyword evidence="4" id="KW-1185">Reference proteome</keyword>
<dbReference type="EMBL" id="AGNL01002902">
    <property type="protein sequence ID" value="EJK75500.1"/>
    <property type="molecule type" value="Genomic_DNA"/>
</dbReference>
<evidence type="ECO:0000313" key="3">
    <source>
        <dbReference type="EMBL" id="EJK75500.1"/>
    </source>
</evidence>
<reference evidence="3 4" key="1">
    <citation type="journal article" date="2012" name="Genome Biol.">
        <title>Genome and low-iron response of an oceanic diatom adapted to chronic iron limitation.</title>
        <authorList>
            <person name="Lommer M."/>
            <person name="Specht M."/>
            <person name="Roy A.S."/>
            <person name="Kraemer L."/>
            <person name="Andreson R."/>
            <person name="Gutowska M.A."/>
            <person name="Wolf J."/>
            <person name="Bergner S.V."/>
            <person name="Schilhabel M.B."/>
            <person name="Klostermeier U.C."/>
            <person name="Beiko R.G."/>
            <person name="Rosenstiel P."/>
            <person name="Hippler M."/>
            <person name="Laroche J."/>
        </authorList>
    </citation>
    <scope>NUCLEOTIDE SEQUENCE [LARGE SCALE GENOMIC DNA]</scope>
    <source>
        <strain evidence="3 4">CCMP1005</strain>
    </source>
</reference>
<feature type="domain" description="PDZ" evidence="2">
    <location>
        <begin position="32"/>
        <end position="119"/>
    </location>
</feature>
<dbReference type="Proteomes" id="UP000266841">
    <property type="component" value="Unassembled WGS sequence"/>
</dbReference>
<gene>
    <name evidence="3" type="ORF">THAOC_02777</name>
</gene>
<dbReference type="InterPro" id="IPR036034">
    <property type="entry name" value="PDZ_sf"/>
</dbReference>
<comment type="caution">
    <text evidence="3">The sequence shown here is derived from an EMBL/GenBank/DDBJ whole genome shotgun (WGS) entry which is preliminary data.</text>
</comment>
<dbReference type="SMART" id="SM00228">
    <property type="entry name" value="PDZ"/>
    <property type="match status" value="1"/>
</dbReference>
<name>K0TDG7_THAOC</name>
<organism evidence="3 4">
    <name type="scientific">Thalassiosira oceanica</name>
    <name type="common">Marine diatom</name>
    <dbReference type="NCBI Taxonomy" id="159749"/>
    <lineage>
        <taxon>Eukaryota</taxon>
        <taxon>Sar</taxon>
        <taxon>Stramenopiles</taxon>
        <taxon>Ochrophyta</taxon>
        <taxon>Bacillariophyta</taxon>
        <taxon>Coscinodiscophyceae</taxon>
        <taxon>Thalassiosirophycidae</taxon>
        <taxon>Thalassiosirales</taxon>
        <taxon>Thalassiosiraceae</taxon>
        <taxon>Thalassiosira</taxon>
    </lineage>
</organism>
<proteinExistence type="predicted"/>
<dbReference type="InterPro" id="IPR041489">
    <property type="entry name" value="PDZ_6"/>
</dbReference>
<dbReference type="Gene3D" id="2.30.42.10">
    <property type="match status" value="1"/>
</dbReference>
<feature type="region of interest" description="Disordered" evidence="1">
    <location>
        <begin position="134"/>
        <end position="156"/>
    </location>
</feature>
<evidence type="ECO:0000256" key="1">
    <source>
        <dbReference type="SAM" id="MobiDB-lite"/>
    </source>
</evidence>
<sequence length="156" mass="17333">MISDTISAVLSHVDLVNRDALYQPLTQEGRICGIGVKLSLVHDPPLHVKAEHYSYINIIESIERSSPAERAGLRRDDIIVQVDETQIDCGSSFFLPEEITEMIRGVEGTSVVVVVEREGHRIKYDLLRQPISVPEDKLPETPNASPARKAPLQVTP</sequence>
<accession>K0TDG7</accession>
<dbReference type="InterPro" id="IPR001478">
    <property type="entry name" value="PDZ"/>
</dbReference>
<dbReference type="Pfam" id="PF17820">
    <property type="entry name" value="PDZ_6"/>
    <property type="match status" value="1"/>
</dbReference>
<evidence type="ECO:0000259" key="2">
    <source>
        <dbReference type="SMART" id="SM00228"/>
    </source>
</evidence>